<comment type="caution">
    <text evidence="2">The sequence shown here is derived from an EMBL/GenBank/DDBJ whole genome shotgun (WGS) entry which is preliminary data.</text>
</comment>
<gene>
    <name evidence="2" type="ORF">NPIL_329161</name>
</gene>
<reference evidence="2" key="1">
    <citation type="submission" date="2020-08" db="EMBL/GenBank/DDBJ databases">
        <title>Multicomponent nature underlies the extraordinary mechanical properties of spider dragline silk.</title>
        <authorList>
            <person name="Kono N."/>
            <person name="Nakamura H."/>
            <person name="Mori M."/>
            <person name="Yoshida Y."/>
            <person name="Ohtoshi R."/>
            <person name="Malay A.D."/>
            <person name="Moran D.A.P."/>
            <person name="Tomita M."/>
            <person name="Numata K."/>
            <person name="Arakawa K."/>
        </authorList>
    </citation>
    <scope>NUCLEOTIDE SEQUENCE</scope>
</reference>
<keyword evidence="3" id="KW-1185">Reference proteome</keyword>
<protein>
    <submittedName>
        <fullName evidence="2">Uncharacterized protein</fullName>
    </submittedName>
</protein>
<accession>A0A8X6Q8A2</accession>
<evidence type="ECO:0000256" key="1">
    <source>
        <dbReference type="SAM" id="MobiDB-lite"/>
    </source>
</evidence>
<feature type="compositionally biased region" description="Polar residues" evidence="1">
    <location>
        <begin position="103"/>
        <end position="118"/>
    </location>
</feature>
<feature type="compositionally biased region" description="Basic and acidic residues" evidence="1">
    <location>
        <begin position="120"/>
        <end position="134"/>
    </location>
</feature>
<sequence length="157" mass="17847">MEGKRGMRLPPTIHIVPCPDKICTYKYIPVCHRQYKVGVCAERGIDKQVMNAHDDPEARPGHAYQKPRYSTHPRRSVQNPETHFAAAKRDRRRHVMAVCSVLRQLSRTAPKSPSSASVATRRETERRRGEREQADSAMQRPPPNHKRNAFCANNGAA</sequence>
<evidence type="ECO:0000313" key="3">
    <source>
        <dbReference type="Proteomes" id="UP000887013"/>
    </source>
</evidence>
<dbReference type="EMBL" id="BMAW01125201">
    <property type="protein sequence ID" value="GFU11347.1"/>
    <property type="molecule type" value="Genomic_DNA"/>
</dbReference>
<evidence type="ECO:0000313" key="2">
    <source>
        <dbReference type="EMBL" id="GFU11347.1"/>
    </source>
</evidence>
<proteinExistence type="predicted"/>
<dbReference type="Proteomes" id="UP000887013">
    <property type="component" value="Unassembled WGS sequence"/>
</dbReference>
<name>A0A8X6Q8A2_NEPPI</name>
<organism evidence="2 3">
    <name type="scientific">Nephila pilipes</name>
    <name type="common">Giant wood spider</name>
    <name type="synonym">Nephila maculata</name>
    <dbReference type="NCBI Taxonomy" id="299642"/>
    <lineage>
        <taxon>Eukaryota</taxon>
        <taxon>Metazoa</taxon>
        <taxon>Ecdysozoa</taxon>
        <taxon>Arthropoda</taxon>
        <taxon>Chelicerata</taxon>
        <taxon>Arachnida</taxon>
        <taxon>Araneae</taxon>
        <taxon>Araneomorphae</taxon>
        <taxon>Entelegynae</taxon>
        <taxon>Araneoidea</taxon>
        <taxon>Nephilidae</taxon>
        <taxon>Nephila</taxon>
    </lineage>
</organism>
<feature type="region of interest" description="Disordered" evidence="1">
    <location>
        <begin position="52"/>
        <end position="157"/>
    </location>
</feature>
<dbReference type="AlphaFoldDB" id="A0A8X6Q8A2"/>